<dbReference type="EMBL" id="CAMXCT010000607">
    <property type="protein sequence ID" value="CAI3981051.1"/>
    <property type="molecule type" value="Genomic_DNA"/>
</dbReference>
<proteinExistence type="predicted"/>
<dbReference type="InterPro" id="IPR005097">
    <property type="entry name" value="Sacchrp_dh_NADP-bd"/>
</dbReference>
<dbReference type="PANTHER" id="PTHR43796:SF2">
    <property type="entry name" value="CARBOXYNORSPERMIDINE SYNTHASE"/>
    <property type="match status" value="1"/>
</dbReference>
<dbReference type="Pfam" id="PF03435">
    <property type="entry name" value="Sacchrp_dh_NADP"/>
    <property type="match status" value="1"/>
</dbReference>
<feature type="domain" description="Saccharopine dehydrogenase NADP binding" evidence="1">
    <location>
        <begin position="76"/>
        <end position="204"/>
    </location>
</feature>
<name>A0A9P1FM84_9DINO</name>
<evidence type="ECO:0000259" key="1">
    <source>
        <dbReference type="Pfam" id="PF03435"/>
    </source>
</evidence>
<reference evidence="3" key="2">
    <citation type="submission" date="2024-04" db="EMBL/GenBank/DDBJ databases">
        <authorList>
            <person name="Chen Y."/>
            <person name="Shah S."/>
            <person name="Dougan E. K."/>
            <person name="Thang M."/>
            <person name="Chan C."/>
        </authorList>
    </citation>
    <scope>NUCLEOTIDE SEQUENCE [LARGE SCALE GENOMIC DNA]</scope>
</reference>
<dbReference type="EMBL" id="CAMXCT030000607">
    <property type="protein sequence ID" value="CAL4768363.1"/>
    <property type="molecule type" value="Genomic_DNA"/>
</dbReference>
<dbReference type="PANTHER" id="PTHR43796">
    <property type="entry name" value="CARBOXYNORSPERMIDINE SYNTHASE"/>
    <property type="match status" value="1"/>
</dbReference>
<sequence>MELSFRVEVNPLRLWRAPRLGTSQPGNARRSSSTNKSALTRASCACLVFFSQFSRASRRSKSSTVCKAQPSRPRLLLLGGCGRIGTAAAVHLMKRAPGPLEVILAGRKPERGKEAVEEVKAEVELGQGHDVSFCQVDWQKPGTLPLDGVDVLLHTAGPFDGEPTVLQEALEKRVPIYVDVADPMSYLDAAEALDDKFRDAECMALCSAGAFPGFSNILAMECAQRLRESGSNELQDLNFSYFTAGLGGSGPVNLLITNLGFGDPVPVFQNGKYAPQMVAGSEMRKVDFFLDEGDPAFKAVGRRDVWSWPFPEAGTVPRRLKIQGNSSTGMGTAPGIWNDILVALVSLVPRELWQQRGFSEALAYFSLPMVWVTDQFVKETHAMRVEATSPDGRNCVCVQTHQSFRRCVAQSAAEFVLHLLERRGFWGASPFPWQPGVYLPERLAEDKEVREELLERLTTTEGTISCGFQLGESC</sequence>
<keyword evidence="5" id="KW-1185">Reference proteome</keyword>
<dbReference type="InterPro" id="IPR036291">
    <property type="entry name" value="NAD(P)-bd_dom_sf"/>
</dbReference>
<comment type="caution">
    <text evidence="2">The sequence shown here is derived from an EMBL/GenBank/DDBJ whole genome shotgun (WGS) entry which is preliminary data.</text>
</comment>
<dbReference type="OrthoDB" id="10268090at2759"/>
<evidence type="ECO:0000313" key="2">
    <source>
        <dbReference type="EMBL" id="CAI3981051.1"/>
    </source>
</evidence>
<dbReference type="AlphaFoldDB" id="A0A9P1FM84"/>
<protein>
    <submittedName>
        <fullName evidence="4">Saccharopine dehydrogenase NADP binding domain-containing protein</fullName>
    </submittedName>
</protein>
<gene>
    <name evidence="2" type="ORF">C1SCF055_LOCUS8880</name>
</gene>
<reference evidence="2" key="1">
    <citation type="submission" date="2022-10" db="EMBL/GenBank/DDBJ databases">
        <authorList>
            <person name="Chen Y."/>
            <person name="Dougan E. K."/>
            <person name="Chan C."/>
            <person name="Rhodes N."/>
            <person name="Thang M."/>
        </authorList>
    </citation>
    <scope>NUCLEOTIDE SEQUENCE</scope>
</reference>
<dbReference type="EMBL" id="CAMXCT020000607">
    <property type="protein sequence ID" value="CAL1134426.1"/>
    <property type="molecule type" value="Genomic_DNA"/>
</dbReference>
<dbReference type="SUPFAM" id="SSF51735">
    <property type="entry name" value="NAD(P)-binding Rossmann-fold domains"/>
    <property type="match status" value="1"/>
</dbReference>
<dbReference type="Gene3D" id="3.40.50.720">
    <property type="entry name" value="NAD(P)-binding Rossmann-like Domain"/>
    <property type="match status" value="1"/>
</dbReference>
<accession>A0A9P1FM84</accession>
<dbReference type="Proteomes" id="UP001152797">
    <property type="component" value="Unassembled WGS sequence"/>
</dbReference>
<organism evidence="2">
    <name type="scientific">Cladocopium goreaui</name>
    <dbReference type="NCBI Taxonomy" id="2562237"/>
    <lineage>
        <taxon>Eukaryota</taxon>
        <taxon>Sar</taxon>
        <taxon>Alveolata</taxon>
        <taxon>Dinophyceae</taxon>
        <taxon>Suessiales</taxon>
        <taxon>Symbiodiniaceae</taxon>
        <taxon>Cladocopium</taxon>
    </lineage>
</organism>
<evidence type="ECO:0000313" key="5">
    <source>
        <dbReference type="Proteomes" id="UP001152797"/>
    </source>
</evidence>
<evidence type="ECO:0000313" key="4">
    <source>
        <dbReference type="EMBL" id="CAL4768363.1"/>
    </source>
</evidence>
<evidence type="ECO:0000313" key="3">
    <source>
        <dbReference type="EMBL" id="CAL1134426.1"/>
    </source>
</evidence>